<feature type="chain" id="PRO_5040752246" evidence="3">
    <location>
        <begin position="25"/>
        <end position="489"/>
    </location>
</feature>
<evidence type="ECO:0000259" key="4">
    <source>
        <dbReference type="Pfam" id="PF00394"/>
    </source>
</evidence>
<protein>
    <submittedName>
        <fullName evidence="7">Ferroxidase fet3</fullName>
    </submittedName>
</protein>
<keyword evidence="2" id="KW-0186">Copper</keyword>
<accession>A0A9W8CVU9</accession>
<evidence type="ECO:0000259" key="5">
    <source>
        <dbReference type="Pfam" id="PF07731"/>
    </source>
</evidence>
<dbReference type="EMBL" id="JANBOI010000764">
    <property type="protein sequence ID" value="KAJ1728668.1"/>
    <property type="molecule type" value="Genomic_DNA"/>
</dbReference>
<evidence type="ECO:0000256" key="2">
    <source>
        <dbReference type="ARBA" id="ARBA00023008"/>
    </source>
</evidence>
<evidence type="ECO:0000259" key="6">
    <source>
        <dbReference type="Pfam" id="PF07732"/>
    </source>
</evidence>
<dbReference type="PANTHER" id="PTHR11709">
    <property type="entry name" value="MULTI-COPPER OXIDASE"/>
    <property type="match status" value="1"/>
</dbReference>
<dbReference type="Proteomes" id="UP001143981">
    <property type="component" value="Unassembled WGS sequence"/>
</dbReference>
<evidence type="ECO:0000256" key="3">
    <source>
        <dbReference type="SAM" id="SignalP"/>
    </source>
</evidence>
<evidence type="ECO:0000256" key="1">
    <source>
        <dbReference type="ARBA" id="ARBA00010609"/>
    </source>
</evidence>
<feature type="non-terminal residue" evidence="7">
    <location>
        <position position="489"/>
    </location>
</feature>
<dbReference type="Gene3D" id="2.60.40.420">
    <property type="entry name" value="Cupredoxins - blue copper proteins"/>
    <property type="match status" value="3"/>
</dbReference>
<keyword evidence="8" id="KW-1185">Reference proteome</keyword>
<dbReference type="Pfam" id="PF00394">
    <property type="entry name" value="Cu-oxidase"/>
    <property type="match status" value="1"/>
</dbReference>
<dbReference type="InterPro" id="IPR011706">
    <property type="entry name" value="Cu-oxidase_C"/>
</dbReference>
<sequence>MNLICALVIRAAAACAVLAHLGLGKRVVVKWDVGYVMDSRDGHNLRRSIGVNGQQPIMPVTATAGDIIELHVHNSLDEPTTIHAHGLFQRNATHMDGPAMATQCGIPPGANFTYIYDLDHAGTFWLHGHDHHQNSDGLRAPLIVYDKQGSVPYMYDQDILLSMEDWFREEFAERAMVTLDPLSPFPPPHGYAYGLINGVDGNLTRPLNFVPGHKYRLRLLNMSSLMWYQFSIVGHMLEVIEVDGEYTTPVAVNGIDIGPAQRYSVLVTAHPTAKFNFIYNATMHANFIPPAAGLTPRTYIGNVTYSPSALCIQSLSPAPGSPDFQWLHDIELQALDGQPELVPNRKFALEIGSQLYTTGQRLDHINNITYAPPKVPTLYTALSMGADALDPRVYGPQTHAVVLKHNEVVELTINNPGALPHPLHLHGHTFQIVEFGPATTNLPIPEEFQNITIRHAARFPPRRDTVVVPEYNYVIIRFRADNPGVWFFH</sequence>
<dbReference type="OrthoDB" id="2121828at2759"/>
<reference evidence="7" key="1">
    <citation type="submission" date="2022-07" db="EMBL/GenBank/DDBJ databases">
        <title>Phylogenomic reconstructions and comparative analyses of Kickxellomycotina fungi.</title>
        <authorList>
            <person name="Reynolds N.K."/>
            <person name="Stajich J.E."/>
            <person name="Barry K."/>
            <person name="Grigoriev I.V."/>
            <person name="Crous P."/>
            <person name="Smith M.E."/>
        </authorList>
    </citation>
    <scope>NUCLEOTIDE SEQUENCE</scope>
    <source>
        <strain evidence="7">BCRC 34381</strain>
    </source>
</reference>
<organism evidence="7 8">
    <name type="scientific">Coemansia biformis</name>
    <dbReference type="NCBI Taxonomy" id="1286918"/>
    <lineage>
        <taxon>Eukaryota</taxon>
        <taxon>Fungi</taxon>
        <taxon>Fungi incertae sedis</taxon>
        <taxon>Zoopagomycota</taxon>
        <taxon>Kickxellomycotina</taxon>
        <taxon>Kickxellomycetes</taxon>
        <taxon>Kickxellales</taxon>
        <taxon>Kickxellaceae</taxon>
        <taxon>Coemansia</taxon>
    </lineage>
</organism>
<feature type="domain" description="Plastocyanin-like" evidence="5">
    <location>
        <begin position="371"/>
        <end position="489"/>
    </location>
</feature>
<name>A0A9W8CVU9_9FUNG</name>
<dbReference type="GO" id="GO:0005507">
    <property type="term" value="F:copper ion binding"/>
    <property type="evidence" value="ECO:0007669"/>
    <property type="project" value="InterPro"/>
</dbReference>
<dbReference type="InterPro" id="IPR001117">
    <property type="entry name" value="Cu-oxidase_2nd"/>
</dbReference>
<comment type="caution">
    <text evidence="7">The sequence shown here is derived from an EMBL/GenBank/DDBJ whole genome shotgun (WGS) entry which is preliminary data.</text>
</comment>
<dbReference type="Pfam" id="PF07732">
    <property type="entry name" value="Cu-oxidase_3"/>
    <property type="match status" value="1"/>
</dbReference>
<dbReference type="InterPro" id="IPR008972">
    <property type="entry name" value="Cupredoxin"/>
</dbReference>
<feature type="domain" description="Plastocyanin-like" evidence="6">
    <location>
        <begin position="35"/>
        <end position="148"/>
    </location>
</feature>
<dbReference type="AlphaFoldDB" id="A0A9W8CVU9"/>
<proteinExistence type="inferred from homology"/>
<dbReference type="SUPFAM" id="SSF49503">
    <property type="entry name" value="Cupredoxins"/>
    <property type="match status" value="3"/>
</dbReference>
<dbReference type="GO" id="GO:0016491">
    <property type="term" value="F:oxidoreductase activity"/>
    <property type="evidence" value="ECO:0007669"/>
    <property type="project" value="InterPro"/>
</dbReference>
<dbReference type="PANTHER" id="PTHR11709:SF511">
    <property type="entry name" value="LACCASE"/>
    <property type="match status" value="1"/>
</dbReference>
<evidence type="ECO:0000313" key="7">
    <source>
        <dbReference type="EMBL" id="KAJ1728668.1"/>
    </source>
</evidence>
<dbReference type="Pfam" id="PF07731">
    <property type="entry name" value="Cu-oxidase_2"/>
    <property type="match status" value="1"/>
</dbReference>
<evidence type="ECO:0000313" key="8">
    <source>
        <dbReference type="Proteomes" id="UP001143981"/>
    </source>
</evidence>
<keyword evidence="3" id="KW-0732">Signal</keyword>
<gene>
    <name evidence="7" type="primary">FET3_3</name>
    <name evidence="7" type="ORF">LPJ61_003915</name>
</gene>
<feature type="domain" description="Plastocyanin-like" evidence="4">
    <location>
        <begin position="159"/>
        <end position="290"/>
    </location>
</feature>
<dbReference type="InterPro" id="IPR011707">
    <property type="entry name" value="Cu-oxidase-like_N"/>
</dbReference>
<comment type="similarity">
    <text evidence="1">Belongs to the multicopper oxidase family.</text>
</comment>
<feature type="signal peptide" evidence="3">
    <location>
        <begin position="1"/>
        <end position="24"/>
    </location>
</feature>
<dbReference type="InterPro" id="IPR045087">
    <property type="entry name" value="Cu-oxidase_fam"/>
</dbReference>